<dbReference type="PROSITE" id="PS00041">
    <property type="entry name" value="HTH_ARAC_FAMILY_1"/>
    <property type="match status" value="1"/>
</dbReference>
<dbReference type="PANTHER" id="PTHR43280">
    <property type="entry name" value="ARAC-FAMILY TRANSCRIPTIONAL REGULATOR"/>
    <property type="match status" value="1"/>
</dbReference>
<dbReference type="Proteomes" id="UP000760545">
    <property type="component" value="Unassembled WGS sequence"/>
</dbReference>
<accession>A0ABX1DEB5</accession>
<dbReference type="PROSITE" id="PS01124">
    <property type="entry name" value="HTH_ARAC_FAMILY_2"/>
    <property type="match status" value="1"/>
</dbReference>
<keyword evidence="6" id="KW-1185">Reference proteome</keyword>
<dbReference type="InterPro" id="IPR018062">
    <property type="entry name" value="HTH_AraC-typ_CS"/>
</dbReference>
<dbReference type="PANTHER" id="PTHR43280:SF2">
    <property type="entry name" value="HTH-TYPE TRANSCRIPTIONAL REGULATOR EXSA"/>
    <property type="match status" value="1"/>
</dbReference>
<dbReference type="SMART" id="SM00342">
    <property type="entry name" value="HTH_ARAC"/>
    <property type="match status" value="1"/>
</dbReference>
<dbReference type="Gene3D" id="1.10.10.60">
    <property type="entry name" value="Homeodomain-like"/>
    <property type="match status" value="1"/>
</dbReference>
<evidence type="ECO:0000313" key="5">
    <source>
        <dbReference type="EMBL" id="NJX16690.1"/>
    </source>
</evidence>
<proteinExistence type="predicted"/>
<gene>
    <name evidence="5" type="ORF">HC176_14455</name>
</gene>
<keyword evidence="2" id="KW-0238">DNA-binding</keyword>
<reference evidence="5 6" key="1">
    <citation type="submission" date="2020-03" db="EMBL/GenBank/DDBJ databases">
        <title>Tamlana sp. nov, isolated from XXX.</title>
        <authorList>
            <person name="Cao W.R."/>
        </authorList>
    </citation>
    <scope>NUCLEOTIDE SEQUENCE [LARGE SCALE GENOMIC DNA]</scope>
    <source>
        <strain evidence="5 6">HST1-43</strain>
    </source>
</reference>
<evidence type="ECO:0000256" key="1">
    <source>
        <dbReference type="ARBA" id="ARBA00023015"/>
    </source>
</evidence>
<evidence type="ECO:0000259" key="4">
    <source>
        <dbReference type="PROSITE" id="PS01124"/>
    </source>
</evidence>
<dbReference type="SUPFAM" id="SSF46689">
    <property type="entry name" value="Homeodomain-like"/>
    <property type="match status" value="1"/>
</dbReference>
<keyword evidence="1" id="KW-0805">Transcription regulation</keyword>
<organism evidence="5 6">
    <name type="scientific">Tamlana crocina</name>
    <dbReference type="NCBI Taxonomy" id="393006"/>
    <lineage>
        <taxon>Bacteria</taxon>
        <taxon>Pseudomonadati</taxon>
        <taxon>Bacteroidota</taxon>
        <taxon>Flavobacteriia</taxon>
        <taxon>Flavobacteriales</taxon>
        <taxon>Flavobacteriaceae</taxon>
        <taxon>Tamlana</taxon>
    </lineage>
</organism>
<comment type="caution">
    <text evidence="5">The sequence shown here is derived from an EMBL/GenBank/DDBJ whole genome shotgun (WGS) entry which is preliminary data.</text>
</comment>
<dbReference type="EMBL" id="JAAVJS010000026">
    <property type="protein sequence ID" value="NJX16690.1"/>
    <property type="molecule type" value="Genomic_DNA"/>
</dbReference>
<keyword evidence="3" id="KW-0804">Transcription</keyword>
<sequence>MTLFVKYDFDKLCTAFLKEHLNALDISYTINSINEVEISEELPEHKQEFLEDAFKKYGIEIITNQKSNLVERIKSSIDKMLRDNSKSASKLSTYLSENLNYSYTHLSTVFSESTYTSIENYAILRKVDIVKEYLCNTDLTLTEIAFQLNYSSVAHLSGQFKKVTGLTPTTFQHIMINKKKYELKVG</sequence>
<dbReference type="RefSeq" id="WP_167919492.1">
    <property type="nucleotide sequence ID" value="NZ_JAAVJS010000026.1"/>
</dbReference>
<dbReference type="Pfam" id="PF12833">
    <property type="entry name" value="HTH_18"/>
    <property type="match status" value="1"/>
</dbReference>
<dbReference type="InterPro" id="IPR009057">
    <property type="entry name" value="Homeodomain-like_sf"/>
</dbReference>
<evidence type="ECO:0000256" key="3">
    <source>
        <dbReference type="ARBA" id="ARBA00023163"/>
    </source>
</evidence>
<protein>
    <submittedName>
        <fullName evidence="5">Helix-turn-helix transcriptional regulator</fullName>
    </submittedName>
</protein>
<evidence type="ECO:0000313" key="6">
    <source>
        <dbReference type="Proteomes" id="UP000760545"/>
    </source>
</evidence>
<name>A0ABX1DEB5_9FLAO</name>
<feature type="domain" description="HTH araC/xylS-type" evidence="4">
    <location>
        <begin position="71"/>
        <end position="174"/>
    </location>
</feature>
<dbReference type="InterPro" id="IPR018060">
    <property type="entry name" value="HTH_AraC"/>
</dbReference>
<evidence type="ECO:0000256" key="2">
    <source>
        <dbReference type="ARBA" id="ARBA00023125"/>
    </source>
</evidence>